<dbReference type="InterPro" id="IPR013087">
    <property type="entry name" value="Znf_C2H2_type"/>
</dbReference>
<dbReference type="Proteomes" id="UP000029121">
    <property type="component" value="Unassembled WGS sequence"/>
</dbReference>
<dbReference type="PROSITE" id="PS50157">
    <property type="entry name" value="ZINC_FINGER_C2H2_2"/>
    <property type="match status" value="1"/>
</dbReference>
<evidence type="ECO:0000256" key="2">
    <source>
        <dbReference type="SAM" id="MobiDB-lite"/>
    </source>
</evidence>
<evidence type="ECO:0000259" key="3">
    <source>
        <dbReference type="PROSITE" id="PS50157"/>
    </source>
</evidence>
<sequence length="146" mass="17055">CEILSPEPLRVIFPYQYYAYSQQADMFSASSTHNHDQNNVQVGRPLKKISNPTMLFEKSTDERSCEEIKKSDDDGRTHNLPYEKYGPYTCPKCTGKFDTSQKFAAHMSSHYKTETNNERAERFRERNKKKYGKRNLEDHGESQKST</sequence>
<feature type="domain" description="C2H2-type" evidence="3">
    <location>
        <begin position="88"/>
        <end position="115"/>
    </location>
</feature>
<evidence type="ECO:0000256" key="1">
    <source>
        <dbReference type="PROSITE-ProRule" id="PRU00042"/>
    </source>
</evidence>
<dbReference type="GO" id="GO:0008270">
    <property type="term" value="F:zinc ion binding"/>
    <property type="evidence" value="ECO:0007669"/>
    <property type="project" value="UniProtKB-KW"/>
</dbReference>
<reference evidence="5" key="1">
    <citation type="journal article" date="2013" name="Nat. Genet.">
        <title>The Capsella rubella genome and the genomic consequences of rapid mating system evolution.</title>
        <authorList>
            <person name="Slotte T."/>
            <person name="Hazzouri K.M."/>
            <person name="Agren J.A."/>
            <person name="Koenig D."/>
            <person name="Maumus F."/>
            <person name="Guo Y.L."/>
            <person name="Steige K."/>
            <person name="Platts A.E."/>
            <person name="Escobar J.S."/>
            <person name="Newman L.K."/>
            <person name="Wang W."/>
            <person name="Mandakova T."/>
            <person name="Vello E."/>
            <person name="Smith L.M."/>
            <person name="Henz S.R."/>
            <person name="Steffen J."/>
            <person name="Takuno S."/>
            <person name="Brandvain Y."/>
            <person name="Coop G."/>
            <person name="Andolfatto P."/>
            <person name="Hu T.T."/>
            <person name="Blanchette M."/>
            <person name="Clark R.M."/>
            <person name="Quesneville H."/>
            <person name="Nordborg M."/>
            <person name="Gaut B.S."/>
            <person name="Lysak M.A."/>
            <person name="Jenkins J."/>
            <person name="Grimwood J."/>
            <person name="Chapman J."/>
            <person name="Prochnik S."/>
            <person name="Shu S."/>
            <person name="Rokhsar D."/>
            <person name="Schmutz J."/>
            <person name="Weigel D."/>
            <person name="Wright S.I."/>
        </authorList>
    </citation>
    <scope>NUCLEOTIDE SEQUENCE [LARGE SCALE GENOMIC DNA]</scope>
    <source>
        <strain evidence="5">cv. Monte Gargano</strain>
    </source>
</reference>
<protein>
    <recommendedName>
        <fullName evidence="3">C2H2-type domain-containing protein</fullName>
    </recommendedName>
</protein>
<keyword evidence="5" id="KW-1185">Reference proteome</keyword>
<evidence type="ECO:0000313" key="5">
    <source>
        <dbReference type="Proteomes" id="UP000029121"/>
    </source>
</evidence>
<feature type="compositionally biased region" description="Basic and acidic residues" evidence="2">
    <location>
        <begin position="134"/>
        <end position="146"/>
    </location>
</feature>
<keyword evidence="1" id="KW-0479">Metal-binding</keyword>
<dbReference type="AlphaFoldDB" id="R0I539"/>
<keyword evidence="1" id="KW-0862">Zinc</keyword>
<feature type="region of interest" description="Disordered" evidence="2">
    <location>
        <begin position="108"/>
        <end position="146"/>
    </location>
</feature>
<dbReference type="eggNOG" id="ENOG502S88C">
    <property type="taxonomic scope" value="Eukaryota"/>
</dbReference>
<feature type="non-terminal residue" evidence="4">
    <location>
        <position position="1"/>
    </location>
</feature>
<organism evidence="4 5">
    <name type="scientific">Capsella rubella</name>
    <dbReference type="NCBI Taxonomy" id="81985"/>
    <lineage>
        <taxon>Eukaryota</taxon>
        <taxon>Viridiplantae</taxon>
        <taxon>Streptophyta</taxon>
        <taxon>Embryophyta</taxon>
        <taxon>Tracheophyta</taxon>
        <taxon>Spermatophyta</taxon>
        <taxon>Magnoliopsida</taxon>
        <taxon>eudicotyledons</taxon>
        <taxon>Gunneridae</taxon>
        <taxon>Pentapetalae</taxon>
        <taxon>rosids</taxon>
        <taxon>malvids</taxon>
        <taxon>Brassicales</taxon>
        <taxon>Brassicaceae</taxon>
        <taxon>Camelineae</taxon>
        <taxon>Capsella</taxon>
    </lineage>
</organism>
<feature type="compositionally biased region" description="Basic and acidic residues" evidence="2">
    <location>
        <begin position="58"/>
        <end position="77"/>
    </location>
</feature>
<accession>R0I539</accession>
<feature type="compositionally biased region" description="Basic and acidic residues" evidence="2">
    <location>
        <begin position="111"/>
        <end position="124"/>
    </location>
</feature>
<gene>
    <name evidence="4" type="ORF">CARUB_v10016477mg</name>
</gene>
<name>R0I539_9BRAS</name>
<feature type="region of interest" description="Disordered" evidence="2">
    <location>
        <begin position="57"/>
        <end position="81"/>
    </location>
</feature>
<keyword evidence="1" id="KW-0863">Zinc-finger</keyword>
<dbReference type="PROSITE" id="PS00028">
    <property type="entry name" value="ZINC_FINGER_C2H2_1"/>
    <property type="match status" value="1"/>
</dbReference>
<proteinExistence type="predicted"/>
<dbReference type="EMBL" id="KB870807">
    <property type="protein sequence ID" value="EOA33135.1"/>
    <property type="molecule type" value="Genomic_DNA"/>
</dbReference>
<evidence type="ECO:0000313" key="4">
    <source>
        <dbReference type="EMBL" id="EOA33135.1"/>
    </source>
</evidence>